<accession>A0A084WS06</accession>
<protein>
    <submittedName>
        <fullName evidence="1 2">Uncharacterized protein</fullName>
    </submittedName>
</protein>
<evidence type="ECO:0000313" key="3">
    <source>
        <dbReference type="Proteomes" id="UP000030765"/>
    </source>
</evidence>
<keyword evidence="3" id="KW-1185">Reference proteome</keyword>
<evidence type="ECO:0000313" key="1">
    <source>
        <dbReference type="EMBL" id="KFB53000.1"/>
    </source>
</evidence>
<dbReference type="AlphaFoldDB" id="A0A084WS06"/>
<organism evidence="1">
    <name type="scientific">Anopheles sinensis</name>
    <name type="common">Mosquito</name>
    <dbReference type="NCBI Taxonomy" id="74873"/>
    <lineage>
        <taxon>Eukaryota</taxon>
        <taxon>Metazoa</taxon>
        <taxon>Ecdysozoa</taxon>
        <taxon>Arthropoda</taxon>
        <taxon>Hexapoda</taxon>
        <taxon>Insecta</taxon>
        <taxon>Pterygota</taxon>
        <taxon>Neoptera</taxon>
        <taxon>Endopterygota</taxon>
        <taxon>Diptera</taxon>
        <taxon>Nematocera</taxon>
        <taxon>Culicoidea</taxon>
        <taxon>Culicidae</taxon>
        <taxon>Anophelinae</taxon>
        <taxon>Anopheles</taxon>
    </lineage>
</organism>
<dbReference type="Proteomes" id="UP000030765">
    <property type="component" value="Unassembled WGS sequence"/>
</dbReference>
<gene>
    <name evidence="1" type="ORF">ZHAS_00021293</name>
</gene>
<proteinExistence type="predicted"/>
<name>A0A084WS06_ANOSI</name>
<dbReference type="EMBL" id="KE525409">
    <property type="protein sequence ID" value="KFB53000.1"/>
    <property type="molecule type" value="Genomic_DNA"/>
</dbReference>
<reference evidence="1 3" key="1">
    <citation type="journal article" date="2014" name="BMC Genomics">
        <title>Genome sequence of Anopheles sinensis provides insight into genetics basis of mosquito competence for malaria parasites.</title>
        <authorList>
            <person name="Zhou D."/>
            <person name="Zhang D."/>
            <person name="Ding G."/>
            <person name="Shi L."/>
            <person name="Hou Q."/>
            <person name="Ye Y."/>
            <person name="Xu Y."/>
            <person name="Zhou H."/>
            <person name="Xiong C."/>
            <person name="Li S."/>
            <person name="Yu J."/>
            <person name="Hong S."/>
            <person name="Yu X."/>
            <person name="Zou P."/>
            <person name="Chen C."/>
            <person name="Chang X."/>
            <person name="Wang W."/>
            <person name="Lv Y."/>
            <person name="Sun Y."/>
            <person name="Ma L."/>
            <person name="Shen B."/>
            <person name="Zhu C."/>
        </authorList>
    </citation>
    <scope>NUCLEOTIDE SEQUENCE [LARGE SCALE GENOMIC DNA]</scope>
</reference>
<dbReference type="EnsemblMetazoa" id="ASIC021293-RA">
    <property type="protein sequence ID" value="ASIC021293-PA"/>
    <property type="gene ID" value="ASIC021293"/>
</dbReference>
<dbReference type="VEuPathDB" id="VectorBase:ASIC021293"/>
<reference evidence="2" key="2">
    <citation type="submission" date="2020-05" db="UniProtKB">
        <authorList>
            <consortium name="EnsemblMetazoa"/>
        </authorList>
    </citation>
    <scope>IDENTIFICATION</scope>
</reference>
<sequence>MHRQPAAAHLRDTGFAFPANGKQNHTEKQPFSPLTARGDGFLCILGRQLLWARGFGGSGVKRRFRLTLVICFRVDRGLKESESGVIDSWDGSVWTFNLDVNSGRYYRSGDEPVRCFGGTSGRVFKLVLMP</sequence>
<evidence type="ECO:0000313" key="2">
    <source>
        <dbReference type="EnsemblMetazoa" id="ASIC021293-PA"/>
    </source>
</evidence>
<dbReference type="EMBL" id="ATLV01026299">
    <property type="status" value="NOT_ANNOTATED_CDS"/>
    <property type="molecule type" value="Genomic_DNA"/>
</dbReference>